<protein>
    <recommendedName>
        <fullName evidence="2">F-box domain-containing protein</fullName>
    </recommendedName>
</protein>
<dbReference type="Gene3D" id="1.20.1280.50">
    <property type="match status" value="1"/>
</dbReference>
<name>A0AAW2ZKP3_9EUKA</name>
<dbReference type="InterPro" id="IPR001810">
    <property type="entry name" value="F-box_dom"/>
</dbReference>
<evidence type="ECO:0000259" key="2">
    <source>
        <dbReference type="PROSITE" id="PS50181"/>
    </source>
</evidence>
<keyword evidence="4" id="KW-1185">Reference proteome</keyword>
<dbReference type="SUPFAM" id="SSF81383">
    <property type="entry name" value="F-box domain"/>
    <property type="match status" value="1"/>
</dbReference>
<comment type="caution">
    <text evidence="3">The sequence shown here is derived from an EMBL/GenBank/DDBJ whole genome shotgun (WGS) entry which is preliminary data.</text>
</comment>
<evidence type="ECO:0000313" key="4">
    <source>
        <dbReference type="Proteomes" id="UP001431209"/>
    </source>
</evidence>
<feature type="region of interest" description="Disordered" evidence="1">
    <location>
        <begin position="1"/>
        <end position="29"/>
    </location>
</feature>
<evidence type="ECO:0000313" key="3">
    <source>
        <dbReference type="EMBL" id="KAL0489904.1"/>
    </source>
</evidence>
<accession>A0AAW2ZKP3</accession>
<dbReference type="PROSITE" id="PS50181">
    <property type="entry name" value="FBOX"/>
    <property type="match status" value="1"/>
</dbReference>
<feature type="domain" description="F-box" evidence="2">
    <location>
        <begin position="26"/>
        <end position="72"/>
    </location>
</feature>
<gene>
    <name evidence="3" type="ORF">AKO1_005432</name>
</gene>
<proteinExistence type="predicted"/>
<sequence>MQNKVGHKRKRDNDSTQSKHPKNGSDSECSQINQDVLQVIVSYLSVYDLSSVAAVSKEWNSVVTDCAVAKKMREYFKLYSSVTEKYFEGEPKSVSFDEIRKVEEGCQKSIGVWEECKYDSEQISRKPEVTKVKIAFPLEYVALIRKFGGLNMGDECFSPSFYKLDAIDKTYEESTRFQYLEIGCDGEFAVLLLNCNPDSKRFGSLCYWEVNSGSNMDAIFKDGLVWYFKAIQKVAVKEKFKKGASYDENPFMGGSSSNFLYTYLKEMPGGEQVGSEEGEIEWL</sequence>
<reference evidence="3 4" key="1">
    <citation type="submission" date="2024-03" db="EMBL/GenBank/DDBJ databases">
        <title>The Acrasis kona genome and developmental transcriptomes reveal deep origins of eukaryotic multicellular pathways.</title>
        <authorList>
            <person name="Sheikh S."/>
            <person name="Fu C.-J."/>
            <person name="Brown M.W."/>
            <person name="Baldauf S.L."/>
        </authorList>
    </citation>
    <scope>NUCLEOTIDE SEQUENCE [LARGE SCALE GENOMIC DNA]</scope>
    <source>
        <strain evidence="3 4">ATCC MYA-3509</strain>
    </source>
</reference>
<dbReference type="InterPro" id="IPR036047">
    <property type="entry name" value="F-box-like_dom_sf"/>
</dbReference>
<organism evidence="3 4">
    <name type="scientific">Acrasis kona</name>
    <dbReference type="NCBI Taxonomy" id="1008807"/>
    <lineage>
        <taxon>Eukaryota</taxon>
        <taxon>Discoba</taxon>
        <taxon>Heterolobosea</taxon>
        <taxon>Tetramitia</taxon>
        <taxon>Eutetramitia</taxon>
        <taxon>Acrasidae</taxon>
        <taxon>Acrasis</taxon>
    </lineage>
</organism>
<dbReference type="AlphaFoldDB" id="A0AAW2ZKP3"/>
<evidence type="ECO:0000256" key="1">
    <source>
        <dbReference type="SAM" id="MobiDB-lite"/>
    </source>
</evidence>
<dbReference type="EMBL" id="JAOPGA020001616">
    <property type="protein sequence ID" value="KAL0489904.1"/>
    <property type="molecule type" value="Genomic_DNA"/>
</dbReference>
<feature type="compositionally biased region" description="Basic residues" evidence="1">
    <location>
        <begin position="1"/>
        <end position="10"/>
    </location>
</feature>
<dbReference type="Pfam" id="PF12937">
    <property type="entry name" value="F-box-like"/>
    <property type="match status" value="1"/>
</dbReference>
<dbReference type="Proteomes" id="UP001431209">
    <property type="component" value="Unassembled WGS sequence"/>
</dbReference>